<dbReference type="Gene3D" id="3.30.565.10">
    <property type="entry name" value="Histidine kinase-like ATPase, C-terminal domain"/>
    <property type="match status" value="1"/>
</dbReference>
<name>B7ASC1_9FIRM</name>
<dbReference type="InterPro" id="IPR036890">
    <property type="entry name" value="HATPase_C_sf"/>
</dbReference>
<keyword evidence="7" id="KW-0902">Two-component regulatory system</keyword>
<evidence type="ECO:0000256" key="3">
    <source>
        <dbReference type="ARBA" id="ARBA00012438"/>
    </source>
</evidence>
<dbReference type="CDD" id="cd00075">
    <property type="entry name" value="HATPase"/>
    <property type="match status" value="1"/>
</dbReference>
<dbReference type="AlphaFoldDB" id="B7ASC1"/>
<evidence type="ECO:0000256" key="4">
    <source>
        <dbReference type="ARBA" id="ARBA00022553"/>
    </source>
</evidence>
<evidence type="ECO:0000256" key="5">
    <source>
        <dbReference type="ARBA" id="ARBA00022679"/>
    </source>
</evidence>
<dbReference type="Pfam" id="PF00512">
    <property type="entry name" value="HisKA"/>
    <property type="match status" value="1"/>
</dbReference>
<dbReference type="SUPFAM" id="SSF47384">
    <property type="entry name" value="Homodimeric domain of signal transducing histidine kinase"/>
    <property type="match status" value="1"/>
</dbReference>
<keyword evidence="4" id="KW-0597">Phosphoprotein</keyword>
<dbReference type="FunFam" id="3.30.565.10:FF:000006">
    <property type="entry name" value="Sensor histidine kinase WalK"/>
    <property type="match status" value="1"/>
</dbReference>
<evidence type="ECO:0000256" key="8">
    <source>
        <dbReference type="ARBA" id="ARBA00023136"/>
    </source>
</evidence>
<evidence type="ECO:0000313" key="12">
    <source>
        <dbReference type="Proteomes" id="UP000003136"/>
    </source>
</evidence>
<dbReference type="eggNOG" id="COG5002">
    <property type="taxonomic scope" value="Bacteria"/>
</dbReference>
<comment type="subcellular location">
    <subcellularLocation>
        <location evidence="2">Membrane</location>
    </subcellularLocation>
</comment>
<dbReference type="EMBL" id="ABVQ01000036">
    <property type="protein sequence ID" value="EEC57467.1"/>
    <property type="molecule type" value="Genomic_DNA"/>
</dbReference>
<evidence type="ECO:0000256" key="7">
    <source>
        <dbReference type="ARBA" id="ARBA00023012"/>
    </source>
</evidence>
<dbReference type="InterPro" id="IPR003594">
    <property type="entry name" value="HATPase_dom"/>
</dbReference>
<gene>
    <name evidence="11" type="ORF">BACPEC_01976</name>
</gene>
<reference evidence="11 12" key="2">
    <citation type="submission" date="2008-11" db="EMBL/GenBank/DDBJ databases">
        <authorList>
            <person name="Fulton L."/>
            <person name="Clifton S."/>
            <person name="Fulton B."/>
            <person name="Xu J."/>
            <person name="Minx P."/>
            <person name="Pepin K.H."/>
            <person name="Johnson M."/>
            <person name="Bhonagiri V."/>
            <person name="Nash W.E."/>
            <person name="Mardis E.R."/>
            <person name="Wilson R.K."/>
        </authorList>
    </citation>
    <scope>NUCLEOTIDE SEQUENCE [LARGE SCALE GENOMIC DNA]</scope>
    <source>
        <strain evidence="11 12">ATCC 43243</strain>
    </source>
</reference>
<dbReference type="InterPro" id="IPR050736">
    <property type="entry name" value="Sensor_HK_Regulatory"/>
</dbReference>
<feature type="transmembrane region" description="Helical" evidence="9">
    <location>
        <begin position="21"/>
        <end position="48"/>
    </location>
</feature>
<keyword evidence="9" id="KW-1133">Transmembrane helix</keyword>
<dbReference type="GO" id="GO:0000155">
    <property type="term" value="F:phosphorelay sensor kinase activity"/>
    <property type="evidence" value="ECO:0007669"/>
    <property type="project" value="InterPro"/>
</dbReference>
<proteinExistence type="predicted"/>
<keyword evidence="8 9" id="KW-0472">Membrane</keyword>
<dbReference type="InterPro" id="IPR005467">
    <property type="entry name" value="His_kinase_dom"/>
</dbReference>
<feature type="domain" description="Histidine kinase" evidence="10">
    <location>
        <begin position="245"/>
        <end position="459"/>
    </location>
</feature>
<dbReference type="STRING" id="483218.BACPEC_01976"/>
<evidence type="ECO:0000259" key="10">
    <source>
        <dbReference type="PROSITE" id="PS50109"/>
    </source>
</evidence>
<evidence type="ECO:0000313" key="11">
    <source>
        <dbReference type="EMBL" id="EEC57467.1"/>
    </source>
</evidence>
<keyword evidence="9" id="KW-0812">Transmembrane</keyword>
<keyword evidence="12" id="KW-1185">Reference proteome</keyword>
<accession>B7ASC1</accession>
<dbReference type="PRINTS" id="PR00344">
    <property type="entry name" value="BCTRLSENSOR"/>
</dbReference>
<evidence type="ECO:0000256" key="1">
    <source>
        <dbReference type="ARBA" id="ARBA00000085"/>
    </source>
</evidence>
<comment type="catalytic activity">
    <reaction evidence="1">
        <text>ATP + protein L-histidine = ADP + protein N-phospho-L-histidine.</text>
        <dbReference type="EC" id="2.7.13.3"/>
    </reaction>
</comment>
<evidence type="ECO:0000256" key="6">
    <source>
        <dbReference type="ARBA" id="ARBA00022777"/>
    </source>
</evidence>
<feature type="transmembrane region" description="Helical" evidence="9">
    <location>
        <begin position="140"/>
        <end position="160"/>
    </location>
</feature>
<dbReference type="GO" id="GO:0016020">
    <property type="term" value="C:membrane"/>
    <property type="evidence" value="ECO:0007669"/>
    <property type="project" value="UniProtKB-SubCell"/>
</dbReference>
<keyword evidence="6" id="KW-0418">Kinase</keyword>
<dbReference type="SMART" id="SM00387">
    <property type="entry name" value="HATPase_c"/>
    <property type="match status" value="1"/>
</dbReference>
<dbReference type="EC" id="2.7.13.3" evidence="3"/>
<sequence>MKGDRKSKKLGSTARNLHIMWIVKLVGRIAGFNIIFAVTLVVLSVIYMNRTAWGRGLPEAMYVYAPVGVPAVTRNVSYDKQQYTLVYEARLNRDAGAAYNMPADGYLLRVNLRDRTAEYELYSGSLTKTTDITFVARMFIWMWTVLNIWQLIGLAVYAVTGIRPIRKRLKPLNEISEDAFKISTMPFDETRIHDLENAISRITPDGPQGKLVTNDSELKGLEAAINSMIDRLRDSYRQQVRFVSDASHELRTPIAVIKGYADMLDRWGKDDPKILEESITAIRKESSHMNELVEQLLFLARGDSGRQPVNIEHISINEVMKEVYEESLMIDGNHTYEFKSSGNIEADADEAMLKQAVRILVDNAAKYTDKGDGITLGCGYNDDGRPMLYVQDNGIGMSSEDVKHVFERFYRADNARYSKAQGSGLGLSIAKWIIDRHGGYFDVLSRKDIGTRITVIMRG</sequence>
<dbReference type="PANTHER" id="PTHR43711:SF28">
    <property type="entry name" value="SENSOR HISTIDINE KINASE YXDK"/>
    <property type="match status" value="1"/>
</dbReference>
<dbReference type="Gene3D" id="1.10.287.130">
    <property type="match status" value="1"/>
</dbReference>
<dbReference type="SMART" id="SM00388">
    <property type="entry name" value="HisKA"/>
    <property type="match status" value="1"/>
</dbReference>
<dbReference type="SUPFAM" id="SSF55874">
    <property type="entry name" value="ATPase domain of HSP90 chaperone/DNA topoisomerase II/histidine kinase"/>
    <property type="match status" value="1"/>
</dbReference>
<reference evidence="11 12" key="1">
    <citation type="submission" date="2008-11" db="EMBL/GenBank/DDBJ databases">
        <title>Draft genome sequence of Bacteroides pectinophilus (ATCC 43243).</title>
        <authorList>
            <person name="Sudarsanam P."/>
            <person name="Ley R."/>
            <person name="Guruge J."/>
            <person name="Turnbaugh P.J."/>
            <person name="Mahowald M."/>
            <person name="Liep D."/>
            <person name="Gordon J."/>
        </authorList>
    </citation>
    <scope>NUCLEOTIDE SEQUENCE [LARGE SCALE GENOMIC DNA]</scope>
    <source>
        <strain evidence="11 12">ATCC 43243</strain>
    </source>
</reference>
<evidence type="ECO:0000256" key="9">
    <source>
        <dbReference type="SAM" id="Phobius"/>
    </source>
</evidence>
<protein>
    <recommendedName>
        <fullName evidence="3">histidine kinase</fullName>
        <ecNumber evidence="3">2.7.13.3</ecNumber>
    </recommendedName>
</protein>
<dbReference type="HOGENOM" id="CLU_000445_89_39_9"/>
<organism evidence="11 12">
    <name type="scientific">[Bacteroides] pectinophilus ATCC 43243</name>
    <dbReference type="NCBI Taxonomy" id="483218"/>
    <lineage>
        <taxon>Bacteria</taxon>
        <taxon>Bacillati</taxon>
        <taxon>Bacillota</taxon>
        <taxon>Clostridia</taxon>
        <taxon>Eubacteriales</taxon>
    </lineage>
</organism>
<dbReference type="CDD" id="cd00082">
    <property type="entry name" value="HisKA"/>
    <property type="match status" value="1"/>
</dbReference>
<dbReference type="PROSITE" id="PS50109">
    <property type="entry name" value="HIS_KIN"/>
    <property type="match status" value="1"/>
</dbReference>
<keyword evidence="5" id="KW-0808">Transferase</keyword>
<dbReference type="FunFam" id="1.10.287.130:FF:000001">
    <property type="entry name" value="Two-component sensor histidine kinase"/>
    <property type="match status" value="1"/>
</dbReference>
<dbReference type="InterPro" id="IPR004358">
    <property type="entry name" value="Sig_transdc_His_kin-like_C"/>
</dbReference>
<evidence type="ECO:0000256" key="2">
    <source>
        <dbReference type="ARBA" id="ARBA00004370"/>
    </source>
</evidence>
<dbReference type="InterPro" id="IPR003661">
    <property type="entry name" value="HisK_dim/P_dom"/>
</dbReference>
<dbReference type="Proteomes" id="UP000003136">
    <property type="component" value="Unassembled WGS sequence"/>
</dbReference>
<dbReference type="InterPro" id="IPR036097">
    <property type="entry name" value="HisK_dim/P_sf"/>
</dbReference>
<dbReference type="PANTHER" id="PTHR43711">
    <property type="entry name" value="TWO-COMPONENT HISTIDINE KINASE"/>
    <property type="match status" value="1"/>
</dbReference>
<dbReference type="Pfam" id="PF02518">
    <property type="entry name" value="HATPase_c"/>
    <property type="match status" value="1"/>
</dbReference>